<name>A0A4S3KGW4_9GAMM</name>
<dbReference type="EMBL" id="MWQO01000054">
    <property type="protein sequence ID" value="THD07897.1"/>
    <property type="molecule type" value="Genomic_DNA"/>
</dbReference>
<organism evidence="1 2">
    <name type="scientific">Metallibacterium scheffleri</name>
    <dbReference type="NCBI Taxonomy" id="993689"/>
    <lineage>
        <taxon>Bacteria</taxon>
        <taxon>Pseudomonadati</taxon>
        <taxon>Pseudomonadota</taxon>
        <taxon>Gammaproteobacteria</taxon>
        <taxon>Lysobacterales</taxon>
        <taxon>Rhodanobacteraceae</taxon>
        <taxon>Metallibacterium</taxon>
    </lineage>
</organism>
<dbReference type="PANTHER" id="PTHR22602:SF0">
    <property type="entry name" value="TRANSFERASE CAF17, MITOCHONDRIAL-RELATED"/>
    <property type="match status" value="1"/>
</dbReference>
<dbReference type="AlphaFoldDB" id="A0A4S3KGW4"/>
<protein>
    <recommendedName>
        <fullName evidence="3">Folate-binding protein YgfZ</fullName>
    </recommendedName>
</protein>
<comment type="caution">
    <text evidence="1">The sequence shown here is derived from an EMBL/GenBank/DDBJ whole genome shotgun (WGS) entry which is preliminary data.</text>
</comment>
<sequence>MLHSQGYNLTPPWLKLRRGFTRQPRMQNVLSEAPHEAAVVHLHGADAERFAHAQFASDVRALPLQRWQWSAWLDVQGRVRVLLQLARIADTRFLALLRGGDAHTLAAALGRFLLRDKLQLTAQKMRLLPGAVLAMNQVQLQDHAIALGMDTHSWMLSDAQADPAQPSNVIEDASRATAWLHELRAGWPWLPDAALDALLPPALGLEHLGAVRFDKGCYPGQEIAARLHFRGGNKRELVRLRGAAQIIEDLLRNTPAALQVLLMHRDGSNDSVEMLGVLNTASAAASAWTALIVARYPA</sequence>
<evidence type="ECO:0000313" key="2">
    <source>
        <dbReference type="Proteomes" id="UP000307749"/>
    </source>
</evidence>
<dbReference type="Gene3D" id="3.30.70.1400">
    <property type="entry name" value="Aminomethyltransferase beta-barrel domains"/>
    <property type="match status" value="1"/>
</dbReference>
<evidence type="ECO:0008006" key="3">
    <source>
        <dbReference type="Google" id="ProtNLM"/>
    </source>
</evidence>
<dbReference type="Gene3D" id="2.40.30.160">
    <property type="match status" value="1"/>
</dbReference>
<dbReference type="NCBIfam" id="TIGR03317">
    <property type="entry name" value="ygfZ_signature"/>
    <property type="match status" value="1"/>
</dbReference>
<accession>A0A4S3KGW4</accession>
<reference evidence="1 2" key="1">
    <citation type="submission" date="2017-02" db="EMBL/GenBank/DDBJ databases">
        <title>Whole genome sequencing of Metallibacterium scheffleri DSM 24874 (T).</title>
        <authorList>
            <person name="Kumar S."/>
            <person name="Patil P."/>
            <person name="Patil P.B."/>
        </authorList>
    </citation>
    <scope>NUCLEOTIDE SEQUENCE [LARGE SCALE GENOMIC DNA]</scope>
    <source>
        <strain evidence="1 2">DSM 24874</strain>
    </source>
</reference>
<dbReference type="OrthoDB" id="9796287at2"/>
<dbReference type="STRING" id="993689.GCA_002077135_02857"/>
<gene>
    <name evidence="1" type="ORF">B1806_14225</name>
</gene>
<dbReference type="GO" id="GO:0016226">
    <property type="term" value="P:iron-sulfur cluster assembly"/>
    <property type="evidence" value="ECO:0007669"/>
    <property type="project" value="TreeGrafter"/>
</dbReference>
<evidence type="ECO:0000313" key="1">
    <source>
        <dbReference type="EMBL" id="THD07897.1"/>
    </source>
</evidence>
<proteinExistence type="predicted"/>
<dbReference type="SUPFAM" id="SSF103025">
    <property type="entry name" value="Folate-binding domain"/>
    <property type="match status" value="1"/>
</dbReference>
<dbReference type="InterPro" id="IPR017703">
    <property type="entry name" value="YgfZ/GCV_T_CS"/>
</dbReference>
<keyword evidence="2" id="KW-1185">Reference proteome</keyword>
<dbReference type="Proteomes" id="UP000307749">
    <property type="component" value="Unassembled WGS sequence"/>
</dbReference>
<dbReference type="InterPro" id="IPR045179">
    <property type="entry name" value="YgfZ/GcvT"/>
</dbReference>
<dbReference type="PANTHER" id="PTHR22602">
    <property type="entry name" value="TRANSFERASE CAF17, MITOCHONDRIAL-RELATED"/>
    <property type="match status" value="1"/>
</dbReference>